<evidence type="ECO:0000313" key="3">
    <source>
        <dbReference type="Proteomes" id="UP000243459"/>
    </source>
</evidence>
<protein>
    <submittedName>
        <fullName evidence="2">Uncharacterized protein</fullName>
    </submittedName>
</protein>
<organism evidence="2 3">
    <name type="scientific">Asparagus officinalis</name>
    <name type="common">Garden asparagus</name>
    <dbReference type="NCBI Taxonomy" id="4686"/>
    <lineage>
        <taxon>Eukaryota</taxon>
        <taxon>Viridiplantae</taxon>
        <taxon>Streptophyta</taxon>
        <taxon>Embryophyta</taxon>
        <taxon>Tracheophyta</taxon>
        <taxon>Spermatophyta</taxon>
        <taxon>Magnoliopsida</taxon>
        <taxon>Liliopsida</taxon>
        <taxon>Asparagales</taxon>
        <taxon>Asparagaceae</taxon>
        <taxon>Asparagoideae</taxon>
        <taxon>Asparagus</taxon>
    </lineage>
</organism>
<dbReference type="AlphaFoldDB" id="A0A5P1FK72"/>
<sequence length="111" mass="13037">MSQKENEEKKRGAGFFYCLFCLWLCVSLFCLLLLRNARDLNCRNLQKKAGKGRNRLFLKQRFRRHSQIPEIKKTVVVLSIHHTGSQSTHQNQHSKTSACFNNKPKLYIKKT</sequence>
<gene>
    <name evidence="2" type="ORF">A4U43_C02F22280</name>
</gene>
<accession>A0A5P1FK72</accession>
<dbReference type="EMBL" id="CM007382">
    <property type="protein sequence ID" value="ONK78775.1"/>
    <property type="molecule type" value="Genomic_DNA"/>
</dbReference>
<keyword evidence="1" id="KW-1133">Transmembrane helix</keyword>
<evidence type="ECO:0000256" key="1">
    <source>
        <dbReference type="SAM" id="Phobius"/>
    </source>
</evidence>
<evidence type="ECO:0000313" key="2">
    <source>
        <dbReference type="EMBL" id="ONK78775.1"/>
    </source>
</evidence>
<dbReference type="Gramene" id="ONK78775">
    <property type="protein sequence ID" value="ONK78775"/>
    <property type="gene ID" value="A4U43_C02F22280"/>
</dbReference>
<reference evidence="3" key="1">
    <citation type="journal article" date="2017" name="Nat. Commun.">
        <title>The asparagus genome sheds light on the origin and evolution of a young Y chromosome.</title>
        <authorList>
            <person name="Harkess A."/>
            <person name="Zhou J."/>
            <person name="Xu C."/>
            <person name="Bowers J.E."/>
            <person name="Van der Hulst R."/>
            <person name="Ayyampalayam S."/>
            <person name="Mercati F."/>
            <person name="Riccardi P."/>
            <person name="McKain M.R."/>
            <person name="Kakrana A."/>
            <person name="Tang H."/>
            <person name="Ray J."/>
            <person name="Groenendijk J."/>
            <person name="Arikit S."/>
            <person name="Mathioni S.M."/>
            <person name="Nakano M."/>
            <person name="Shan H."/>
            <person name="Telgmann-Rauber A."/>
            <person name="Kanno A."/>
            <person name="Yue Z."/>
            <person name="Chen H."/>
            <person name="Li W."/>
            <person name="Chen Y."/>
            <person name="Xu X."/>
            <person name="Zhang Y."/>
            <person name="Luo S."/>
            <person name="Chen H."/>
            <person name="Gao J."/>
            <person name="Mao Z."/>
            <person name="Pires J.C."/>
            <person name="Luo M."/>
            <person name="Kudrna D."/>
            <person name="Wing R.A."/>
            <person name="Meyers B.C."/>
            <person name="Yi K."/>
            <person name="Kong H."/>
            <person name="Lavrijsen P."/>
            <person name="Sunseri F."/>
            <person name="Falavigna A."/>
            <person name="Ye Y."/>
            <person name="Leebens-Mack J.H."/>
            <person name="Chen G."/>
        </authorList>
    </citation>
    <scope>NUCLEOTIDE SEQUENCE [LARGE SCALE GENOMIC DNA]</scope>
    <source>
        <strain evidence="3">cv. DH0086</strain>
    </source>
</reference>
<keyword evidence="1" id="KW-0472">Membrane</keyword>
<keyword evidence="3" id="KW-1185">Reference proteome</keyword>
<proteinExistence type="predicted"/>
<keyword evidence="1" id="KW-0812">Transmembrane</keyword>
<dbReference type="Proteomes" id="UP000243459">
    <property type="component" value="Chromosome 2"/>
</dbReference>
<name>A0A5P1FK72_ASPOF</name>
<feature type="transmembrane region" description="Helical" evidence="1">
    <location>
        <begin position="12"/>
        <end position="34"/>
    </location>
</feature>